<reference evidence="3 4" key="1">
    <citation type="submission" date="2016-09" db="EMBL/GenBank/DDBJ databases">
        <title>Draft genome sequence for the type strain of Vulcanibacillus modesticaldus BR, a strictly anaerobic, moderately thermophilic, and nitrate-reducing bacterium from deep sea-hydrothermal vents of the Mid-Atlantic Ridge.</title>
        <authorList>
            <person name="Abin C.A."/>
            <person name="Hollibaugh J.T."/>
        </authorList>
    </citation>
    <scope>NUCLEOTIDE SEQUENCE [LARGE SCALE GENOMIC DNA]</scope>
    <source>
        <strain evidence="3 4">BR</strain>
    </source>
</reference>
<dbReference type="AlphaFoldDB" id="A0A1D2YVH6"/>
<evidence type="ECO:0000313" key="3">
    <source>
        <dbReference type="EMBL" id="OEF99719.1"/>
    </source>
</evidence>
<dbReference type="STRING" id="337097.BHF71_07785"/>
<keyword evidence="4" id="KW-1185">Reference proteome</keyword>
<comment type="caution">
    <text evidence="3">The sequence shown here is derived from an EMBL/GenBank/DDBJ whole genome shotgun (WGS) entry which is preliminary data.</text>
</comment>
<dbReference type="EMBL" id="MIJF01000015">
    <property type="protein sequence ID" value="OEF99719.1"/>
    <property type="molecule type" value="Genomic_DNA"/>
</dbReference>
<keyword evidence="1" id="KW-0472">Membrane</keyword>
<proteinExistence type="predicted"/>
<accession>A0A1D2YVH6</accession>
<evidence type="ECO:0000256" key="1">
    <source>
        <dbReference type="SAM" id="Phobius"/>
    </source>
</evidence>
<dbReference type="RefSeq" id="WP_069656440.1">
    <property type="nucleotide sequence ID" value="NZ_MIJF01000015.1"/>
</dbReference>
<keyword evidence="1" id="KW-1133">Transmembrane helix</keyword>
<dbReference type="Pfam" id="PF11127">
    <property type="entry name" value="YgaP-like_TM"/>
    <property type="match status" value="1"/>
</dbReference>
<feature type="transmembrane region" description="Helical" evidence="1">
    <location>
        <begin position="36"/>
        <end position="55"/>
    </location>
</feature>
<protein>
    <recommendedName>
        <fullName evidence="2">Inner membrane protein YgaP-like transmembrane domain-containing protein</fullName>
    </recommendedName>
</protein>
<feature type="domain" description="Inner membrane protein YgaP-like transmembrane" evidence="2">
    <location>
        <begin position="1"/>
        <end position="63"/>
    </location>
</feature>
<dbReference type="OrthoDB" id="5405951at2"/>
<feature type="transmembrane region" description="Helical" evidence="1">
    <location>
        <begin position="12"/>
        <end position="30"/>
    </location>
</feature>
<name>A0A1D2YVH6_9BACI</name>
<evidence type="ECO:0000313" key="4">
    <source>
        <dbReference type="Proteomes" id="UP000243739"/>
    </source>
</evidence>
<organism evidence="3 4">
    <name type="scientific">Vulcanibacillus modesticaldus</name>
    <dbReference type="NCBI Taxonomy" id="337097"/>
    <lineage>
        <taxon>Bacteria</taxon>
        <taxon>Bacillati</taxon>
        <taxon>Bacillota</taxon>
        <taxon>Bacilli</taxon>
        <taxon>Bacillales</taxon>
        <taxon>Bacillaceae</taxon>
        <taxon>Vulcanibacillus</taxon>
    </lineage>
</organism>
<dbReference type="Proteomes" id="UP000243739">
    <property type="component" value="Unassembled WGS sequence"/>
</dbReference>
<sequence length="65" mass="7414">MKKNVGNIDRWIRFAIGIILLSLLFTDLSFKNIGWVGLIPIFTALFKYCPLYSLFGISTCPTKED</sequence>
<dbReference type="InterPro" id="IPR021309">
    <property type="entry name" value="YgaP-like_TM"/>
</dbReference>
<gene>
    <name evidence="3" type="ORF">BHF71_07785</name>
</gene>
<keyword evidence="1" id="KW-0812">Transmembrane</keyword>
<evidence type="ECO:0000259" key="2">
    <source>
        <dbReference type="Pfam" id="PF11127"/>
    </source>
</evidence>